<feature type="region of interest" description="Disordered" evidence="1">
    <location>
        <begin position="44"/>
        <end position="79"/>
    </location>
</feature>
<feature type="compositionally biased region" description="Polar residues" evidence="1">
    <location>
        <begin position="58"/>
        <end position="71"/>
    </location>
</feature>
<reference evidence="2" key="1">
    <citation type="submission" date="2016-03" db="EMBL/GenBank/DDBJ databases">
        <title>Mechanisms controlling the formation of the plant cell surface in tip-growing cells are functionally conserved among land plants.</title>
        <authorList>
            <person name="Honkanen S."/>
            <person name="Jones V.A."/>
            <person name="Morieri G."/>
            <person name="Champion C."/>
            <person name="Hetherington A.J."/>
            <person name="Kelly S."/>
            <person name="Saint-Marcoux D."/>
            <person name="Proust H."/>
            <person name="Prescott H."/>
            <person name="Dolan L."/>
        </authorList>
    </citation>
    <scope>NUCLEOTIDE SEQUENCE [LARGE SCALE GENOMIC DNA]</scope>
    <source>
        <tissue evidence="2">Whole gametophyte</tissue>
    </source>
</reference>
<feature type="region of interest" description="Disordered" evidence="1">
    <location>
        <begin position="99"/>
        <end position="121"/>
    </location>
</feature>
<evidence type="ECO:0000313" key="3">
    <source>
        <dbReference type="Proteomes" id="UP000077202"/>
    </source>
</evidence>
<keyword evidence="3" id="KW-1185">Reference proteome</keyword>
<comment type="caution">
    <text evidence="2">The sequence shown here is derived from an EMBL/GenBank/DDBJ whole genome shotgun (WGS) entry which is preliminary data.</text>
</comment>
<protein>
    <submittedName>
        <fullName evidence="2">Uncharacterized protein</fullName>
    </submittedName>
</protein>
<evidence type="ECO:0000256" key="1">
    <source>
        <dbReference type="SAM" id="MobiDB-lite"/>
    </source>
</evidence>
<sequence length="234" mass="25564">MSATGSGRTSSRQISSGSTVNSLLSVVEPARDRERVRNLSVITGCGKSKMMRPEFKHTQQTNKSATSALPTQKQAAPKPAPYEFLRKRNPLAAQALKPGNRQLAPGSKELTPLQPAGAKSNQGIAASTTGKEIVPFQPSAEKKNKFDGLILPEGQLSVDKLLSQWADKIEKAEQEFVLEEIAFERARDRLKARNGRKILQAMPHMHTASMLADSAGRMVRHSQEMSLLGRPQAK</sequence>
<feature type="region of interest" description="Disordered" evidence="1">
    <location>
        <begin position="1"/>
        <end position="32"/>
    </location>
</feature>
<gene>
    <name evidence="2" type="ORF">AXG93_17s1100</name>
</gene>
<name>A0A176VGN2_MARPO</name>
<proteinExistence type="predicted"/>
<organism evidence="2 3">
    <name type="scientific">Marchantia polymorpha subsp. ruderalis</name>
    <dbReference type="NCBI Taxonomy" id="1480154"/>
    <lineage>
        <taxon>Eukaryota</taxon>
        <taxon>Viridiplantae</taxon>
        <taxon>Streptophyta</taxon>
        <taxon>Embryophyta</taxon>
        <taxon>Marchantiophyta</taxon>
        <taxon>Marchantiopsida</taxon>
        <taxon>Marchantiidae</taxon>
        <taxon>Marchantiales</taxon>
        <taxon>Marchantiaceae</taxon>
        <taxon>Marchantia</taxon>
    </lineage>
</organism>
<evidence type="ECO:0000313" key="2">
    <source>
        <dbReference type="EMBL" id="OAE20010.1"/>
    </source>
</evidence>
<feature type="compositionally biased region" description="Polar residues" evidence="1">
    <location>
        <begin position="1"/>
        <end position="24"/>
    </location>
</feature>
<dbReference type="Proteomes" id="UP000077202">
    <property type="component" value="Unassembled WGS sequence"/>
</dbReference>
<accession>A0A176VGN2</accession>
<dbReference type="EMBL" id="LVLJ01003721">
    <property type="protein sequence ID" value="OAE20010.1"/>
    <property type="molecule type" value="Genomic_DNA"/>
</dbReference>
<dbReference type="AlphaFoldDB" id="A0A176VGN2"/>